<sequence>MEKPYTKRGQTPSFDPNDPDHVASEIETSLDEYEAYPTDTKERAFPVLANRIATRRAIRELVLSEIAALATTLQRIDKRLDAIERLVDDRETS</sequence>
<gene>
    <name evidence="2" type="ORF">GCM10023156_29090</name>
</gene>
<protein>
    <submittedName>
        <fullName evidence="2">Uncharacterized protein</fullName>
    </submittedName>
</protein>
<dbReference type="Proteomes" id="UP001500840">
    <property type="component" value="Unassembled WGS sequence"/>
</dbReference>
<name>A0ABP8MSF0_9BACT</name>
<organism evidence="2 3">
    <name type="scientific">Novipirellula rosea</name>
    <dbReference type="NCBI Taxonomy" id="1031540"/>
    <lineage>
        <taxon>Bacteria</taxon>
        <taxon>Pseudomonadati</taxon>
        <taxon>Planctomycetota</taxon>
        <taxon>Planctomycetia</taxon>
        <taxon>Pirellulales</taxon>
        <taxon>Pirellulaceae</taxon>
        <taxon>Novipirellula</taxon>
    </lineage>
</organism>
<keyword evidence="3" id="KW-1185">Reference proteome</keyword>
<evidence type="ECO:0000313" key="3">
    <source>
        <dbReference type="Proteomes" id="UP001500840"/>
    </source>
</evidence>
<evidence type="ECO:0000256" key="1">
    <source>
        <dbReference type="SAM" id="MobiDB-lite"/>
    </source>
</evidence>
<proteinExistence type="predicted"/>
<evidence type="ECO:0000313" key="2">
    <source>
        <dbReference type="EMBL" id="GAA4455306.1"/>
    </source>
</evidence>
<comment type="caution">
    <text evidence="2">The sequence shown here is derived from an EMBL/GenBank/DDBJ whole genome shotgun (WGS) entry which is preliminary data.</text>
</comment>
<reference evidence="3" key="1">
    <citation type="journal article" date="2019" name="Int. J. Syst. Evol. Microbiol.">
        <title>The Global Catalogue of Microorganisms (GCM) 10K type strain sequencing project: providing services to taxonomists for standard genome sequencing and annotation.</title>
        <authorList>
            <consortium name="The Broad Institute Genomics Platform"/>
            <consortium name="The Broad Institute Genome Sequencing Center for Infectious Disease"/>
            <person name="Wu L."/>
            <person name="Ma J."/>
        </authorList>
    </citation>
    <scope>NUCLEOTIDE SEQUENCE [LARGE SCALE GENOMIC DNA]</scope>
    <source>
        <strain evidence="3">JCM 17759</strain>
    </source>
</reference>
<dbReference type="EMBL" id="BAABGA010000035">
    <property type="protein sequence ID" value="GAA4455306.1"/>
    <property type="molecule type" value="Genomic_DNA"/>
</dbReference>
<accession>A0ABP8MSF0</accession>
<feature type="region of interest" description="Disordered" evidence="1">
    <location>
        <begin position="1"/>
        <end position="23"/>
    </location>
</feature>